<reference evidence="1" key="1">
    <citation type="submission" date="2019-10" db="EMBL/GenBank/DDBJ databases">
        <authorList>
            <person name="Soares A.E.R."/>
            <person name="Aleixo A."/>
            <person name="Schneider P."/>
            <person name="Miyaki C.Y."/>
            <person name="Schneider M.P."/>
            <person name="Mello C."/>
            <person name="Vasconcelos A.T.R."/>
        </authorList>
    </citation>
    <scope>NUCLEOTIDE SEQUENCE</scope>
    <source>
        <tissue evidence="1">Muscle</tissue>
    </source>
</reference>
<organism evidence="1 2">
    <name type="scientific">Willisornis vidua</name>
    <name type="common">Xingu scale-backed antbird</name>
    <dbReference type="NCBI Taxonomy" id="1566151"/>
    <lineage>
        <taxon>Eukaryota</taxon>
        <taxon>Metazoa</taxon>
        <taxon>Chordata</taxon>
        <taxon>Craniata</taxon>
        <taxon>Vertebrata</taxon>
        <taxon>Euteleostomi</taxon>
        <taxon>Archelosauria</taxon>
        <taxon>Archosauria</taxon>
        <taxon>Dinosauria</taxon>
        <taxon>Saurischia</taxon>
        <taxon>Theropoda</taxon>
        <taxon>Coelurosauria</taxon>
        <taxon>Aves</taxon>
        <taxon>Neognathae</taxon>
        <taxon>Neoaves</taxon>
        <taxon>Telluraves</taxon>
        <taxon>Australaves</taxon>
        <taxon>Passeriformes</taxon>
        <taxon>Thamnophilidae</taxon>
        <taxon>Willisornis</taxon>
    </lineage>
</organism>
<evidence type="ECO:0000313" key="1">
    <source>
        <dbReference type="EMBL" id="KAJ7417843.1"/>
    </source>
</evidence>
<sequence>MGKVSAYIFAVCSYGSNQISPKPVLNDDCEIHLPQRVSACVKTGGRNPDDGPLKQKYAVKLSESKRRRIAPCTSTGWKAALRIRTCGIQVDNKLSMSQQCALVAKVNGILGCIGKSIASRLREVILPPYSILVRPHLEHCVQFWAP</sequence>
<accession>A0ABQ9DA59</accession>
<gene>
    <name evidence="1" type="ORF">WISP_62436</name>
</gene>
<dbReference type="Proteomes" id="UP001145742">
    <property type="component" value="Unassembled WGS sequence"/>
</dbReference>
<evidence type="ECO:0000313" key="2">
    <source>
        <dbReference type="Proteomes" id="UP001145742"/>
    </source>
</evidence>
<dbReference type="EMBL" id="WHWB01033729">
    <property type="protein sequence ID" value="KAJ7417843.1"/>
    <property type="molecule type" value="Genomic_DNA"/>
</dbReference>
<name>A0ABQ9DA59_9PASS</name>
<dbReference type="PANTHER" id="PTHR33332">
    <property type="entry name" value="REVERSE TRANSCRIPTASE DOMAIN-CONTAINING PROTEIN"/>
    <property type="match status" value="1"/>
</dbReference>
<protein>
    <submittedName>
        <fullName evidence="1">Uncharacterized protein</fullName>
    </submittedName>
</protein>
<proteinExistence type="predicted"/>
<keyword evidence="2" id="KW-1185">Reference proteome</keyword>
<comment type="caution">
    <text evidence="1">The sequence shown here is derived from an EMBL/GenBank/DDBJ whole genome shotgun (WGS) entry which is preliminary data.</text>
</comment>